<accession>A0A858RNS7</accession>
<dbReference type="Pfam" id="PF07995">
    <property type="entry name" value="GSDH"/>
    <property type="match status" value="1"/>
</dbReference>
<dbReference type="PANTHER" id="PTHR19328">
    <property type="entry name" value="HEDGEHOG-INTERACTING PROTEIN"/>
    <property type="match status" value="1"/>
</dbReference>
<dbReference type="InterPro" id="IPR012938">
    <property type="entry name" value="Glc/Sorbosone_DH"/>
</dbReference>
<dbReference type="KEGG" id="luo:HHL09_23795"/>
<gene>
    <name evidence="4" type="ORF">HHL09_23795</name>
</gene>
<dbReference type="AlphaFoldDB" id="A0A858RNS7"/>
<organism evidence="4 5">
    <name type="scientific">Luteolibacter luteus</name>
    <dbReference type="NCBI Taxonomy" id="2728835"/>
    <lineage>
        <taxon>Bacteria</taxon>
        <taxon>Pseudomonadati</taxon>
        <taxon>Verrucomicrobiota</taxon>
        <taxon>Verrucomicrobiia</taxon>
        <taxon>Verrucomicrobiales</taxon>
        <taxon>Verrucomicrobiaceae</taxon>
        <taxon>Luteolibacter</taxon>
    </lineage>
</organism>
<dbReference type="InterPro" id="IPR011042">
    <property type="entry name" value="6-blade_b-propeller_TolB-like"/>
</dbReference>
<dbReference type="PANTHER" id="PTHR19328:SF75">
    <property type="entry name" value="ALDOSE SUGAR DEHYDROGENASE YLII"/>
    <property type="match status" value="1"/>
</dbReference>
<evidence type="ECO:0000259" key="2">
    <source>
        <dbReference type="Pfam" id="PF07995"/>
    </source>
</evidence>
<keyword evidence="1" id="KW-0732">Signal</keyword>
<feature type="domain" description="Glucose/Sorbosone dehydrogenase" evidence="2">
    <location>
        <begin position="46"/>
        <end position="372"/>
    </location>
</feature>
<proteinExistence type="predicted"/>
<dbReference type="Pfam" id="PF13290">
    <property type="entry name" value="CHB_HEX_C_1"/>
    <property type="match status" value="1"/>
</dbReference>
<protein>
    <recommendedName>
        <fullName evidence="6">Glucose/Sorbosone dehydrogenase domain-containing protein</fullName>
    </recommendedName>
</protein>
<keyword evidence="5" id="KW-1185">Reference proteome</keyword>
<name>A0A858RNS7_9BACT</name>
<dbReference type="RefSeq" id="WP_169457164.1">
    <property type="nucleotide sequence ID" value="NZ_CP051774.1"/>
</dbReference>
<feature type="signal peptide" evidence="1">
    <location>
        <begin position="1"/>
        <end position="29"/>
    </location>
</feature>
<dbReference type="Proteomes" id="UP000501812">
    <property type="component" value="Chromosome"/>
</dbReference>
<evidence type="ECO:0008006" key="6">
    <source>
        <dbReference type="Google" id="ProtNLM"/>
    </source>
</evidence>
<dbReference type="EMBL" id="CP051774">
    <property type="protein sequence ID" value="QJE98677.1"/>
    <property type="molecule type" value="Genomic_DNA"/>
</dbReference>
<feature type="domain" description="GH29D-like beta-sandwich" evidence="3">
    <location>
        <begin position="507"/>
        <end position="572"/>
    </location>
</feature>
<sequence>MMLLTPPRLRCLLHAIPALLLAGGASVKAATLPAGFAETKIAEGLNPTTMSFAPDGRLFLCEKHGFLRVIVDQALVTEPVLDLSEKVDAWNERGLLSVCFDPDFQKNGWIYVYYTLNEDPKDKSHNSSHNRVSRFTLKGNVADPKSEKVLLELNKLSKTGWHNGGGMAFGKDGKLYIGTGENANAAYAQDSGNLLGKLLRINKDGSIPEDNPYYKEFKGENRAIVALGLRNAFNIAVQPQTGLLYLSMVGANYEEIDRYDTAAAPMPLNYGWPEIDGPRRKQKEPAGYQEPAHAYDHGDATALCGGNFYNPASPRAGAFPAEYAGRFFFTDYKGWIRSIDPANPEKSEAFANKINRPIDVDIAPDGSLWYIERAGIPGGSDEANSESKNGSLWRVRWSGGGQAVKLAVVQQPVDAMLGGSIGTVKVALQDAEGKTVSGASDPITLSFGNGGAIAKAAAVKGVATFSGLHVSTVGDGLILRASSGDLPEVKSEPFGISNQVETPVITPSGGSFSGPVWVSIASGLSGAKIYYTTDGKEPGEGATIYKEPFKLDAGQTVKAIAWKQGAKQSAVANAAISITGKEPYGMVTRPVVKGLKVPASEAEGLPPTLSATGIFSDGKLTPKPGVVPYSLNAPAWTDGAETRHWVILPESGRIGFSPTGEFTWPGGTIFVQHFEIGANHRRLETRLLVLDATGGFGYGASYRWKADQSDAELVDAGGAEEVLKISGDDGKMQEQTWTYPARALCFLCHTSNAGFVLGPKARQLNGDHAYPEGRSDNQLRTWNYLQMFGAGVDEAAIKGYPKTCRVDDATASLEDRVRSYLDANCAHCHRPGGTGAQWDARFETPLAKQNLFSGDLRDTMGIAGAKILAPGDPARSMMHVRMSSSTLGQQMPPLTRNVVDKVAVETLEKWIKELDAKAGQ</sequence>
<dbReference type="Gene3D" id="2.120.10.30">
    <property type="entry name" value="TolB, C-terminal domain"/>
    <property type="match status" value="1"/>
</dbReference>
<evidence type="ECO:0000313" key="4">
    <source>
        <dbReference type="EMBL" id="QJE98677.1"/>
    </source>
</evidence>
<evidence type="ECO:0000256" key="1">
    <source>
        <dbReference type="SAM" id="SignalP"/>
    </source>
</evidence>
<evidence type="ECO:0000313" key="5">
    <source>
        <dbReference type="Proteomes" id="UP000501812"/>
    </source>
</evidence>
<dbReference type="InterPro" id="IPR011041">
    <property type="entry name" value="Quinoprot_gluc/sorb_DH_b-prop"/>
</dbReference>
<reference evidence="4 5" key="1">
    <citation type="submission" date="2020-04" db="EMBL/GenBank/DDBJ databases">
        <title>Luteolibacter sp. G-1-1-1 isolated from soil.</title>
        <authorList>
            <person name="Dahal R.H."/>
        </authorList>
    </citation>
    <scope>NUCLEOTIDE SEQUENCE [LARGE SCALE GENOMIC DNA]</scope>
    <source>
        <strain evidence="4 5">G-1-1-1</strain>
    </source>
</reference>
<dbReference type="SUPFAM" id="SSF50952">
    <property type="entry name" value="Soluble quinoprotein glucose dehydrogenase"/>
    <property type="match status" value="1"/>
</dbReference>
<evidence type="ECO:0000259" key="3">
    <source>
        <dbReference type="Pfam" id="PF13290"/>
    </source>
</evidence>
<dbReference type="InterPro" id="IPR059177">
    <property type="entry name" value="GH29D-like_dom"/>
</dbReference>
<feature type="chain" id="PRO_5032328635" description="Glucose/Sorbosone dehydrogenase domain-containing protein" evidence="1">
    <location>
        <begin position="30"/>
        <end position="920"/>
    </location>
</feature>